<evidence type="ECO:0000313" key="3">
    <source>
        <dbReference type="Proteomes" id="UP001500064"/>
    </source>
</evidence>
<dbReference type="EMBL" id="BAAAMU010000213">
    <property type="protein sequence ID" value="GAA1695619.1"/>
    <property type="molecule type" value="Genomic_DNA"/>
</dbReference>
<dbReference type="SUPFAM" id="SSF53067">
    <property type="entry name" value="Actin-like ATPase domain"/>
    <property type="match status" value="1"/>
</dbReference>
<gene>
    <name evidence="2" type="ORF">GCM10009733_108990</name>
</gene>
<dbReference type="Gene3D" id="3.30.420.40">
    <property type="match status" value="2"/>
</dbReference>
<comment type="similarity">
    <text evidence="1">Belongs to the ROK (NagC/XylR) family.</text>
</comment>
<name>A0ABN2HYD6_9ACTN</name>
<organism evidence="2 3">
    <name type="scientific">Nonomuraea maheshkhaliensis</name>
    <dbReference type="NCBI Taxonomy" id="419590"/>
    <lineage>
        <taxon>Bacteria</taxon>
        <taxon>Bacillati</taxon>
        <taxon>Actinomycetota</taxon>
        <taxon>Actinomycetes</taxon>
        <taxon>Streptosporangiales</taxon>
        <taxon>Streptosporangiaceae</taxon>
        <taxon>Nonomuraea</taxon>
    </lineage>
</organism>
<reference evidence="2 3" key="1">
    <citation type="journal article" date="2019" name="Int. J. Syst. Evol. Microbiol.">
        <title>The Global Catalogue of Microorganisms (GCM) 10K type strain sequencing project: providing services to taxonomists for standard genome sequencing and annotation.</title>
        <authorList>
            <consortium name="The Broad Institute Genomics Platform"/>
            <consortium name="The Broad Institute Genome Sequencing Center for Infectious Disease"/>
            <person name="Wu L."/>
            <person name="Ma J."/>
        </authorList>
    </citation>
    <scope>NUCLEOTIDE SEQUENCE [LARGE SCALE GENOMIC DNA]</scope>
    <source>
        <strain evidence="2 3">JCM 13929</strain>
    </source>
</reference>
<protein>
    <submittedName>
        <fullName evidence="2">ROK family protein</fullName>
    </submittedName>
</protein>
<keyword evidence="3" id="KW-1185">Reference proteome</keyword>
<dbReference type="PANTHER" id="PTHR18964:SF169">
    <property type="entry name" value="N-ACETYLMANNOSAMINE KINASE"/>
    <property type="match status" value="1"/>
</dbReference>
<evidence type="ECO:0000256" key="1">
    <source>
        <dbReference type="ARBA" id="ARBA00006479"/>
    </source>
</evidence>
<accession>A0ABN2HYD6</accession>
<proteinExistence type="inferred from homology"/>
<sequence>MKGPEMRSESGPVAGVVEGTETSTGLVVGVDIGGTKTAAGLVDPSGALLDTATRPTPAAEGREAILDTAAELVRSVAADRWGSVTAVGVGSAGVIDPERGVVVSATRALAGWAGTDLRGGLSRRLGGLPVATGNDVHAHALGEQWRGAAAGCADVLLVAVGTGVGASIVLGGRVRYGPRSVAGHAGHMPVPAAAGAPCPCGGTGHVEAVASGPALLAEYRRRGGTRAADLAEVARLAAAGDPPATDVLAAGGIALGQAIGGLMNVIDPEIVVIGGGVAGCGAAWWQPVRAAIAVETLPALRDVPIVPAALSATAALLGAARLASPPPTRKDP</sequence>
<dbReference type="InterPro" id="IPR043129">
    <property type="entry name" value="ATPase_NBD"/>
</dbReference>
<dbReference type="PANTHER" id="PTHR18964">
    <property type="entry name" value="ROK (REPRESSOR, ORF, KINASE) FAMILY"/>
    <property type="match status" value="1"/>
</dbReference>
<dbReference type="InterPro" id="IPR000600">
    <property type="entry name" value="ROK"/>
</dbReference>
<evidence type="ECO:0000313" key="2">
    <source>
        <dbReference type="EMBL" id="GAA1695619.1"/>
    </source>
</evidence>
<dbReference type="Pfam" id="PF00480">
    <property type="entry name" value="ROK"/>
    <property type="match status" value="1"/>
</dbReference>
<comment type="caution">
    <text evidence="2">The sequence shown here is derived from an EMBL/GenBank/DDBJ whole genome shotgun (WGS) entry which is preliminary data.</text>
</comment>
<dbReference type="Proteomes" id="UP001500064">
    <property type="component" value="Unassembled WGS sequence"/>
</dbReference>